<evidence type="ECO:0000256" key="2">
    <source>
        <dbReference type="ARBA" id="ARBA00022723"/>
    </source>
</evidence>
<dbReference type="Pfam" id="PF07732">
    <property type="entry name" value="Cu-oxidase_3"/>
    <property type="match status" value="1"/>
</dbReference>
<evidence type="ECO:0000259" key="5">
    <source>
        <dbReference type="Pfam" id="PF07731"/>
    </source>
</evidence>
<feature type="compositionally biased region" description="Acidic residues" evidence="4">
    <location>
        <begin position="566"/>
        <end position="588"/>
    </location>
</feature>
<dbReference type="STRING" id="1094619.G4YPV6"/>
<name>G4YPV6_PHYSP</name>
<dbReference type="AlphaFoldDB" id="G4YPV6"/>
<feature type="domain" description="Plastocyanin-like" evidence="5">
    <location>
        <begin position="426"/>
        <end position="545"/>
    </location>
</feature>
<dbReference type="Pfam" id="PF07731">
    <property type="entry name" value="Cu-oxidase_2"/>
    <property type="match status" value="1"/>
</dbReference>
<keyword evidence="3" id="KW-0560">Oxidoreductase</keyword>
<accession>G4YPV6</accession>
<dbReference type="GO" id="GO:0005507">
    <property type="term" value="F:copper ion binding"/>
    <property type="evidence" value="ECO:0007669"/>
    <property type="project" value="InterPro"/>
</dbReference>
<keyword evidence="2" id="KW-0479">Metal-binding</keyword>
<keyword evidence="8" id="KW-1185">Reference proteome</keyword>
<dbReference type="EMBL" id="JH159151">
    <property type="protein sequence ID" value="EGZ28951.1"/>
    <property type="molecule type" value="Genomic_DNA"/>
</dbReference>
<dbReference type="InParanoid" id="G4YPV6"/>
<dbReference type="CDD" id="cd13853">
    <property type="entry name" value="CuRO_1_Tth-MCO_like"/>
    <property type="match status" value="1"/>
</dbReference>
<feature type="compositionally biased region" description="Acidic residues" evidence="4">
    <location>
        <begin position="597"/>
        <end position="612"/>
    </location>
</feature>
<dbReference type="Gene3D" id="2.60.40.420">
    <property type="entry name" value="Cupredoxins - blue copper proteins"/>
    <property type="match status" value="3"/>
</dbReference>
<dbReference type="SMR" id="G4YPV6"/>
<sequence length="612" mass="68141">MRVSVCLRAPLRQPTVYESDCAKEWTKLIVEGSSDDRSTAKVKVSELRINLSVQLARFTSDYVDFNTRSFDGQVPAPTIKVCPGDRLVVTLTNGLEAGRSNNTNLHLHGMHLPPSGDADNVMPNVEPGGQRRYTYEIRQDHPAGTFWYHPHAQHNENAHLNGMMAGTLIVVDRPADLPNELAAMDDLVMMLQAVCVENCFNMYDNIEDALENKFSSARRLSHPMNTPDEEEGEGVWPTDLEVVEDEADAPLNDTSLPTVFVNGQYLPNVKLAVGEYKRLRLVNAIANNVAEIVTTHGSGCTLDVLAMDGIYFDTPTPKKVVVIPPGGRADVAIMCAEIGKFYLETDCASSRNKLLGLENQHRVPTQRIVKLKVTKEPEDEDSTEATRLPYRLPKRPAYMQDTIGDDNNPPFIEEGSTYNFEFSVWMDKGIMYGVNHEKLDPSHINYSMPVNEMQQWELSKSSDCRTMNHPFHMHSTHFQVSSMDKETDPDGIMFEVGEWRDTLPLFRGGVQIRFTPRDYMIGHIFAHCHIASHVDGGMAQLVRVHNPEEEDGGDDSDFGAGIYSSADEDEGSDIDASSDAEESDDGDESGNGSNGSESDDEGEDEEHEEDKP</sequence>
<evidence type="ECO:0000259" key="6">
    <source>
        <dbReference type="Pfam" id="PF07732"/>
    </source>
</evidence>
<proteinExistence type="inferred from homology"/>
<dbReference type="PANTHER" id="PTHR11709:SF518">
    <property type="entry name" value="MULTICOPPER OXIDASE"/>
    <property type="match status" value="1"/>
</dbReference>
<dbReference type="InterPro" id="IPR011706">
    <property type="entry name" value="Cu-oxidase_C"/>
</dbReference>
<dbReference type="InterPro" id="IPR011707">
    <property type="entry name" value="Cu-oxidase-like_N"/>
</dbReference>
<evidence type="ECO:0000256" key="1">
    <source>
        <dbReference type="ARBA" id="ARBA00010609"/>
    </source>
</evidence>
<protein>
    <recommendedName>
        <fullName evidence="9">Multicopper oxidase</fullName>
    </recommendedName>
</protein>
<evidence type="ECO:0000256" key="3">
    <source>
        <dbReference type="ARBA" id="ARBA00023002"/>
    </source>
</evidence>
<dbReference type="PROSITE" id="PS00080">
    <property type="entry name" value="MULTICOPPER_OXIDASE2"/>
    <property type="match status" value="1"/>
</dbReference>
<dbReference type="GeneID" id="20654938"/>
<dbReference type="OMA" id="AHCHIAS"/>
<dbReference type="KEGG" id="psoj:PHYSODRAFT_477860"/>
<evidence type="ECO:0008006" key="9">
    <source>
        <dbReference type="Google" id="ProtNLM"/>
    </source>
</evidence>
<dbReference type="InterPro" id="IPR008972">
    <property type="entry name" value="Cupredoxin"/>
</dbReference>
<dbReference type="SUPFAM" id="SSF49503">
    <property type="entry name" value="Cupredoxins"/>
    <property type="match status" value="3"/>
</dbReference>
<evidence type="ECO:0000313" key="8">
    <source>
        <dbReference type="Proteomes" id="UP000002640"/>
    </source>
</evidence>
<dbReference type="RefSeq" id="XP_009516226.1">
    <property type="nucleotide sequence ID" value="XM_009517931.1"/>
</dbReference>
<dbReference type="GO" id="GO:0016491">
    <property type="term" value="F:oxidoreductase activity"/>
    <property type="evidence" value="ECO:0007669"/>
    <property type="project" value="UniProtKB-KW"/>
</dbReference>
<organism evidence="7 8">
    <name type="scientific">Phytophthora sojae (strain P6497)</name>
    <name type="common">Soybean stem and root rot agent</name>
    <name type="synonym">Phytophthora megasperma f. sp. glycines</name>
    <dbReference type="NCBI Taxonomy" id="1094619"/>
    <lineage>
        <taxon>Eukaryota</taxon>
        <taxon>Sar</taxon>
        <taxon>Stramenopiles</taxon>
        <taxon>Oomycota</taxon>
        <taxon>Peronosporomycetes</taxon>
        <taxon>Peronosporales</taxon>
        <taxon>Peronosporaceae</taxon>
        <taxon>Phytophthora</taxon>
    </lineage>
</organism>
<evidence type="ECO:0000313" key="7">
    <source>
        <dbReference type="EMBL" id="EGZ28951.1"/>
    </source>
</evidence>
<feature type="region of interest" description="Disordered" evidence="4">
    <location>
        <begin position="547"/>
        <end position="612"/>
    </location>
</feature>
<feature type="domain" description="Plastocyanin-like" evidence="6">
    <location>
        <begin position="69"/>
        <end position="173"/>
    </location>
</feature>
<reference evidence="7 8" key="1">
    <citation type="journal article" date="2006" name="Science">
        <title>Phytophthora genome sequences uncover evolutionary origins and mechanisms of pathogenesis.</title>
        <authorList>
            <person name="Tyler B.M."/>
            <person name="Tripathy S."/>
            <person name="Zhang X."/>
            <person name="Dehal P."/>
            <person name="Jiang R.H."/>
            <person name="Aerts A."/>
            <person name="Arredondo F.D."/>
            <person name="Baxter L."/>
            <person name="Bensasson D."/>
            <person name="Beynon J.L."/>
            <person name="Chapman J."/>
            <person name="Damasceno C.M."/>
            <person name="Dorrance A.E."/>
            <person name="Dou D."/>
            <person name="Dickerman A.W."/>
            <person name="Dubchak I.L."/>
            <person name="Garbelotto M."/>
            <person name="Gijzen M."/>
            <person name="Gordon S.G."/>
            <person name="Govers F."/>
            <person name="Grunwald N.J."/>
            <person name="Huang W."/>
            <person name="Ivors K.L."/>
            <person name="Jones R.W."/>
            <person name="Kamoun S."/>
            <person name="Krampis K."/>
            <person name="Lamour K.H."/>
            <person name="Lee M.K."/>
            <person name="McDonald W.H."/>
            <person name="Medina M."/>
            <person name="Meijer H.J."/>
            <person name="Nordberg E.K."/>
            <person name="Maclean D.J."/>
            <person name="Ospina-Giraldo M.D."/>
            <person name="Morris P.F."/>
            <person name="Phuntumart V."/>
            <person name="Putnam N.H."/>
            <person name="Rash S."/>
            <person name="Rose J.K."/>
            <person name="Sakihama Y."/>
            <person name="Salamov A.A."/>
            <person name="Savidor A."/>
            <person name="Scheuring C.F."/>
            <person name="Smith B.M."/>
            <person name="Sobral B.W."/>
            <person name="Terry A."/>
            <person name="Torto-Alalibo T.A."/>
            <person name="Win J."/>
            <person name="Xu Z."/>
            <person name="Zhang H."/>
            <person name="Grigoriev I.V."/>
            <person name="Rokhsar D.S."/>
            <person name="Boore J.L."/>
        </authorList>
    </citation>
    <scope>NUCLEOTIDE SEQUENCE [LARGE SCALE GENOMIC DNA]</scope>
    <source>
        <strain evidence="7 8">P6497</strain>
    </source>
</reference>
<evidence type="ECO:0000256" key="4">
    <source>
        <dbReference type="SAM" id="MobiDB-lite"/>
    </source>
</evidence>
<dbReference type="InterPro" id="IPR045087">
    <property type="entry name" value="Cu-oxidase_fam"/>
</dbReference>
<comment type="similarity">
    <text evidence="1">Belongs to the multicopper oxidase family.</text>
</comment>
<dbReference type="PANTHER" id="PTHR11709">
    <property type="entry name" value="MULTI-COPPER OXIDASE"/>
    <property type="match status" value="1"/>
</dbReference>
<feature type="compositionally biased region" description="Acidic residues" evidence="4">
    <location>
        <begin position="548"/>
        <end position="557"/>
    </location>
</feature>
<gene>
    <name evidence="7" type="ORF">PHYSODRAFT_477860</name>
</gene>
<dbReference type="InterPro" id="IPR002355">
    <property type="entry name" value="Cu_oxidase_Cu_BS"/>
</dbReference>
<dbReference type="Proteomes" id="UP000002640">
    <property type="component" value="Unassembled WGS sequence"/>
</dbReference>